<dbReference type="SUPFAM" id="SSF55424">
    <property type="entry name" value="FAD/NAD-linked reductases, dimerisation (C-terminal) domain"/>
    <property type="match status" value="1"/>
</dbReference>
<protein>
    <submittedName>
        <fullName evidence="13">Dihydrolipoamide dehydrogenase</fullName>
    </submittedName>
</protein>
<dbReference type="Pfam" id="PF02852">
    <property type="entry name" value="Pyr_redox_dim"/>
    <property type="match status" value="1"/>
</dbReference>
<keyword evidence="5 10" id="KW-0560">Oxidoreductase</keyword>
<keyword evidence="6" id="KW-1015">Disulfide bond</keyword>
<dbReference type="Pfam" id="PF07992">
    <property type="entry name" value="Pyr_redox_2"/>
    <property type="match status" value="1"/>
</dbReference>
<dbReference type="OrthoDB" id="9777423at2"/>
<dbReference type="PROSITE" id="PS00076">
    <property type="entry name" value="PYRIDINE_REDOX_1"/>
    <property type="match status" value="1"/>
</dbReference>
<keyword evidence="4" id="KW-0521">NADP</keyword>
<keyword evidence="8" id="KW-0547">Nucleotide-binding</keyword>
<dbReference type="PIRSF" id="PIRSF000350">
    <property type="entry name" value="Mercury_reductase_MerA"/>
    <property type="match status" value="1"/>
</dbReference>
<evidence type="ECO:0000256" key="10">
    <source>
        <dbReference type="RuleBase" id="RU003691"/>
    </source>
</evidence>
<feature type="binding site" evidence="8">
    <location>
        <position position="308"/>
    </location>
    <ligand>
        <name>FAD</name>
        <dbReference type="ChEBI" id="CHEBI:57692"/>
    </ligand>
</feature>
<dbReference type="PANTHER" id="PTHR43014">
    <property type="entry name" value="MERCURIC REDUCTASE"/>
    <property type="match status" value="1"/>
</dbReference>
<dbReference type="InterPro" id="IPR036188">
    <property type="entry name" value="FAD/NAD-bd_sf"/>
</dbReference>
<dbReference type="Proteomes" id="UP000264310">
    <property type="component" value="Unassembled WGS sequence"/>
</dbReference>
<evidence type="ECO:0000256" key="8">
    <source>
        <dbReference type="PIRSR" id="PIRSR000350-3"/>
    </source>
</evidence>
<evidence type="ECO:0000313" key="14">
    <source>
        <dbReference type="Proteomes" id="UP000264310"/>
    </source>
</evidence>
<accession>A0A371WYT5</accession>
<evidence type="ECO:0000259" key="12">
    <source>
        <dbReference type="Pfam" id="PF07992"/>
    </source>
</evidence>
<keyword evidence="14" id="KW-1185">Reference proteome</keyword>
<dbReference type="FunFam" id="3.30.390.30:FF:000001">
    <property type="entry name" value="Dihydrolipoyl dehydrogenase"/>
    <property type="match status" value="1"/>
</dbReference>
<gene>
    <name evidence="13" type="ORF">DYI37_17910</name>
</gene>
<dbReference type="PRINTS" id="PR00411">
    <property type="entry name" value="PNDRDTASEI"/>
</dbReference>
<dbReference type="EMBL" id="QURL01000009">
    <property type="protein sequence ID" value="RFC62119.1"/>
    <property type="molecule type" value="Genomic_DNA"/>
</dbReference>
<dbReference type="InterPro" id="IPR012999">
    <property type="entry name" value="Pyr_OxRdtase_I_AS"/>
</dbReference>
<dbReference type="RefSeq" id="WP_116684647.1">
    <property type="nucleotide sequence ID" value="NZ_QURL01000009.1"/>
</dbReference>
<keyword evidence="8" id="KW-0520">NAD</keyword>
<feature type="binding site" evidence="8">
    <location>
        <begin position="142"/>
        <end position="144"/>
    </location>
    <ligand>
        <name>FAD</name>
        <dbReference type="ChEBI" id="CHEBI:57692"/>
    </ligand>
</feature>
<evidence type="ECO:0000256" key="9">
    <source>
        <dbReference type="PIRSR" id="PIRSR000350-4"/>
    </source>
</evidence>
<dbReference type="GO" id="GO:0003955">
    <property type="term" value="F:NAD(P)H dehydrogenase (quinone) activity"/>
    <property type="evidence" value="ECO:0007669"/>
    <property type="project" value="TreeGrafter"/>
</dbReference>
<feature type="binding site" evidence="8">
    <location>
        <position position="202"/>
    </location>
    <ligand>
        <name>NAD(+)</name>
        <dbReference type="ChEBI" id="CHEBI:57540"/>
    </ligand>
</feature>
<feature type="disulfide bond" description="Redox-active" evidence="9">
    <location>
        <begin position="45"/>
        <end position="50"/>
    </location>
</feature>
<evidence type="ECO:0000256" key="2">
    <source>
        <dbReference type="ARBA" id="ARBA00022630"/>
    </source>
</evidence>
<dbReference type="Gene3D" id="3.30.390.30">
    <property type="match status" value="1"/>
</dbReference>
<dbReference type="SUPFAM" id="SSF51905">
    <property type="entry name" value="FAD/NAD(P)-binding domain"/>
    <property type="match status" value="1"/>
</dbReference>
<evidence type="ECO:0000256" key="1">
    <source>
        <dbReference type="ARBA" id="ARBA00007532"/>
    </source>
</evidence>
<comment type="caution">
    <text evidence="13">The sequence shown here is derived from an EMBL/GenBank/DDBJ whole genome shotgun (WGS) entry which is preliminary data.</text>
</comment>
<feature type="binding site" evidence="8">
    <location>
        <position position="268"/>
    </location>
    <ligand>
        <name>NAD(+)</name>
        <dbReference type="ChEBI" id="CHEBI:57540"/>
    </ligand>
</feature>
<proteinExistence type="inferred from homology"/>
<evidence type="ECO:0000256" key="6">
    <source>
        <dbReference type="ARBA" id="ARBA00023157"/>
    </source>
</evidence>
<evidence type="ECO:0000259" key="11">
    <source>
        <dbReference type="Pfam" id="PF02852"/>
    </source>
</evidence>
<dbReference type="GO" id="GO:0016668">
    <property type="term" value="F:oxidoreductase activity, acting on a sulfur group of donors, NAD(P) as acceptor"/>
    <property type="evidence" value="ECO:0007669"/>
    <property type="project" value="InterPro"/>
</dbReference>
<comment type="cofactor">
    <cofactor evidence="8">
        <name>FAD</name>
        <dbReference type="ChEBI" id="CHEBI:57692"/>
    </cofactor>
    <text evidence="8">Binds 1 FAD per subunit.</text>
</comment>
<dbReference type="InterPro" id="IPR023753">
    <property type="entry name" value="FAD/NAD-binding_dom"/>
</dbReference>
<dbReference type="PRINTS" id="PR00368">
    <property type="entry name" value="FADPNR"/>
</dbReference>
<comment type="similarity">
    <text evidence="1 10">Belongs to the class-I pyridine nucleotide-disulfide oxidoreductase family.</text>
</comment>
<dbReference type="InterPro" id="IPR001100">
    <property type="entry name" value="Pyr_nuc-diS_OxRdtase"/>
</dbReference>
<name>A0A371WYT5_9HYPH</name>
<dbReference type="GO" id="GO:0050660">
    <property type="term" value="F:flavin adenine dinucleotide binding"/>
    <property type="evidence" value="ECO:0007669"/>
    <property type="project" value="TreeGrafter"/>
</dbReference>
<feature type="domain" description="Pyridine nucleotide-disulphide oxidoreductase dimerisation" evidence="11">
    <location>
        <begin position="343"/>
        <end position="450"/>
    </location>
</feature>
<dbReference type="AlphaFoldDB" id="A0A371WYT5"/>
<dbReference type="Gene3D" id="3.50.50.60">
    <property type="entry name" value="FAD/NAD(P)-binding domain"/>
    <property type="match status" value="2"/>
</dbReference>
<dbReference type="InterPro" id="IPR004099">
    <property type="entry name" value="Pyr_nucl-diS_OxRdtase_dimer"/>
</dbReference>
<keyword evidence="7 10" id="KW-0676">Redox-active center</keyword>
<dbReference type="PANTHER" id="PTHR43014:SF4">
    <property type="entry name" value="PYRIDINE NUCLEOTIDE-DISULFIDE OXIDOREDUCTASE RCLA-RELATED"/>
    <property type="match status" value="1"/>
</dbReference>
<evidence type="ECO:0000256" key="5">
    <source>
        <dbReference type="ARBA" id="ARBA00023002"/>
    </source>
</evidence>
<evidence type="ECO:0000256" key="4">
    <source>
        <dbReference type="ARBA" id="ARBA00022857"/>
    </source>
</evidence>
<sequence length="475" mass="50287">MSAKTSKPDICVIGAGSGGLTVAAAAAAFGVPVTLIERDRMGGDCLNYGCVPSKALIAAAKTAETMRKAGRFGIGESEPRIDFAAVNDHVKGVIGAIAPNDSVERFEGLGVEVIKGDARFVDEKTVEVNGRRIEARRFVIATGSRPFVPPIDGLKETPFLTNETLFDLRDCPDHLIVIGGGPIGMEMAQAHRRLGAKVTVLEGGTPLGKDDPELAAVVLKRLATEGVRIEAGAKVVRVSGTQGAITVTAERGTERFEVTGSHCLVAVGRQPNVDDLGLDAAGVAFDRSGITVGRDLRTSNKRVYAIGDVAGGPQFTHVAGYHGGLVLRPLLFRLPARAKHEEIPHVTYTDPELGQVGPTESEAREKGLDVSTVSWPYAENDRAQAERETEGLVKFVVGKRGKILGAGVAGAKAGEITNLLTLAVARGMKFSDLQGFVSPYPTLSEIAKRAATSYYSPYTRKPLVRGVVAFLRRLG</sequence>
<keyword evidence="3 8" id="KW-0274">FAD</keyword>
<feature type="binding site" evidence="8">
    <location>
        <begin position="179"/>
        <end position="186"/>
    </location>
    <ligand>
        <name>NAD(+)</name>
        <dbReference type="ChEBI" id="CHEBI:57540"/>
    </ligand>
</feature>
<feature type="binding site" evidence="8">
    <location>
        <position position="54"/>
    </location>
    <ligand>
        <name>FAD</name>
        <dbReference type="ChEBI" id="CHEBI:57692"/>
    </ligand>
</feature>
<feature type="domain" description="FAD/NAD(P)-binding" evidence="12">
    <location>
        <begin position="9"/>
        <end position="323"/>
    </location>
</feature>
<organism evidence="13 14">
    <name type="scientific">Fulvimarina endophytica</name>
    <dbReference type="NCBI Taxonomy" id="2293836"/>
    <lineage>
        <taxon>Bacteria</taxon>
        <taxon>Pseudomonadati</taxon>
        <taxon>Pseudomonadota</taxon>
        <taxon>Alphaproteobacteria</taxon>
        <taxon>Hyphomicrobiales</taxon>
        <taxon>Aurantimonadaceae</taxon>
        <taxon>Fulvimarina</taxon>
    </lineage>
</organism>
<keyword evidence="2 10" id="KW-0285">Flavoprotein</keyword>
<evidence type="ECO:0000256" key="3">
    <source>
        <dbReference type="ARBA" id="ARBA00022827"/>
    </source>
</evidence>
<reference evidence="13 14" key="1">
    <citation type="submission" date="2018-08" db="EMBL/GenBank/DDBJ databases">
        <title>Fulvimarina sp. 85, whole genome shotgun sequence.</title>
        <authorList>
            <person name="Tuo L."/>
        </authorList>
    </citation>
    <scope>NUCLEOTIDE SEQUENCE [LARGE SCALE GENOMIC DNA]</scope>
    <source>
        <strain evidence="13 14">85</strain>
    </source>
</reference>
<evidence type="ECO:0000313" key="13">
    <source>
        <dbReference type="EMBL" id="RFC62119.1"/>
    </source>
</evidence>
<dbReference type="InterPro" id="IPR016156">
    <property type="entry name" value="FAD/NAD-linked_Rdtase_dimer_sf"/>
</dbReference>
<evidence type="ECO:0000256" key="7">
    <source>
        <dbReference type="ARBA" id="ARBA00023284"/>
    </source>
</evidence>